<keyword evidence="3" id="KW-1185">Reference proteome</keyword>
<dbReference type="InterPro" id="IPR036691">
    <property type="entry name" value="Endo/exonu/phosph_ase_sf"/>
</dbReference>
<sequence length="620" mass="68604">MEGIAIAALQEVRLFKPELSLAEKAILNMKIWTHFDSRDPGSGVATLINTQLATVENYKDDEPIYTSVIVLTLNKSMTGNKRVRYTENVTQKTISTSPVEKMATPTAVDRPMKKKIRTKKRNPAGEGATAPTRSIVNPTKVVQPGFTAKLTKRGKRLATLANVWAVSFTTTDDAMACVGKAIKFGIKDDCTSPVEVQLEKYLTSGPRIFICERQGPITNSEAQQLISSAEFLSGNKFWPKRIRAAFQTRRPRWEMRVVCMANKSRSRHIEVPVFGGDNHPRKYANEIGRDSDEIQVLFTKRGKRQADNAGSAQGQSEGEGLLSNGKDLVFRPPHSKRNIDVGSMIEIVMDSLEKGGIIPENISPVNPQMWTCAFGSVNDARACVGKKISFDAEEVVLERYLTSGPRVFICDRIGPITNNEAQYLIATADFLAGNSFWFGTHQVRGVGGAKRVLVLEAPPEVTTMTFQGPGGYELRFRPENRGGRCEFCVGQKGEDHTTMNCKSLAGTKVPENMPMRLEEKPVVVSTISNLGKVFPIIPEYNPIKIATFNCRSLDFSQLSDLCRWMVMEGIAVAALQEVRLFKPELSLAEKAILNMKIWTHFDPRDPGSGVATLINTQLAT</sequence>
<dbReference type="Proteomes" id="UP000732380">
    <property type="component" value="Unassembled WGS sequence"/>
</dbReference>
<accession>A0A9P7PVG9</accession>
<gene>
    <name evidence="2" type="ORF">E4U13_007170</name>
</gene>
<proteinExistence type="predicted"/>
<reference evidence="2 3" key="1">
    <citation type="journal article" date="2020" name="bioRxiv">
        <title>Whole genome comparisons of ergot fungi reveals the divergence and evolution of species within the genus Claviceps are the result of varying mechanisms driving genome evolution and host range expansion.</title>
        <authorList>
            <person name="Wyka S.A."/>
            <person name="Mondo S.J."/>
            <person name="Liu M."/>
            <person name="Dettman J."/>
            <person name="Nalam V."/>
            <person name="Broders K.D."/>
        </authorList>
    </citation>
    <scope>NUCLEOTIDE SEQUENCE [LARGE SCALE GENOMIC DNA]</scope>
    <source>
        <strain evidence="2 3">LM576</strain>
    </source>
</reference>
<dbReference type="EMBL" id="SRQM01000682">
    <property type="protein sequence ID" value="KAG6106961.1"/>
    <property type="molecule type" value="Genomic_DNA"/>
</dbReference>
<dbReference type="Gene3D" id="3.60.10.10">
    <property type="entry name" value="Endonuclease/exonuclease/phosphatase"/>
    <property type="match status" value="1"/>
</dbReference>
<dbReference type="AlphaFoldDB" id="A0A9P7PVG9"/>
<evidence type="ECO:0000256" key="1">
    <source>
        <dbReference type="SAM" id="MobiDB-lite"/>
    </source>
</evidence>
<evidence type="ECO:0000313" key="2">
    <source>
        <dbReference type="EMBL" id="KAG6106961.1"/>
    </source>
</evidence>
<organism evidence="2 3">
    <name type="scientific">Claviceps humidiphila</name>
    <dbReference type="NCBI Taxonomy" id="1294629"/>
    <lineage>
        <taxon>Eukaryota</taxon>
        <taxon>Fungi</taxon>
        <taxon>Dikarya</taxon>
        <taxon>Ascomycota</taxon>
        <taxon>Pezizomycotina</taxon>
        <taxon>Sordariomycetes</taxon>
        <taxon>Hypocreomycetidae</taxon>
        <taxon>Hypocreales</taxon>
        <taxon>Clavicipitaceae</taxon>
        <taxon>Claviceps</taxon>
    </lineage>
</organism>
<feature type="non-terminal residue" evidence="2">
    <location>
        <position position="620"/>
    </location>
</feature>
<name>A0A9P7PVG9_9HYPO</name>
<protein>
    <submittedName>
        <fullName evidence="2">Uncharacterized protein</fullName>
    </submittedName>
</protein>
<evidence type="ECO:0000313" key="3">
    <source>
        <dbReference type="Proteomes" id="UP000732380"/>
    </source>
</evidence>
<comment type="caution">
    <text evidence="2">The sequence shown here is derived from an EMBL/GenBank/DDBJ whole genome shotgun (WGS) entry which is preliminary data.</text>
</comment>
<dbReference type="SUPFAM" id="SSF56219">
    <property type="entry name" value="DNase I-like"/>
    <property type="match status" value="1"/>
</dbReference>
<feature type="region of interest" description="Disordered" evidence="1">
    <location>
        <begin position="302"/>
        <end position="329"/>
    </location>
</feature>